<proteinExistence type="inferred from homology"/>
<dbReference type="Gene3D" id="3.20.20.390">
    <property type="entry name" value="FMN-linked oxidoreductases"/>
    <property type="match status" value="1"/>
</dbReference>
<dbReference type="InterPro" id="IPR038597">
    <property type="entry name" value="GGGP/HepGP_synthase_sf"/>
</dbReference>
<dbReference type="NCBIfam" id="NF003198">
    <property type="entry name" value="PRK04169.1-2"/>
    <property type="match status" value="1"/>
</dbReference>
<keyword evidence="2" id="KW-0444">Lipid biosynthesis</keyword>
<evidence type="ECO:0000256" key="10">
    <source>
        <dbReference type="NCBIfam" id="TIGR01769"/>
    </source>
</evidence>
<keyword evidence="8" id="KW-1208">Phospholipid metabolism</keyword>
<keyword evidence="4" id="KW-0479">Metal-binding</keyword>
<protein>
    <recommendedName>
        <fullName evidence="1 10">Phosphoglycerol geranylgeranyltransferase</fullName>
        <ecNumber evidence="1 10">2.5.1.41</ecNumber>
    </recommendedName>
</protein>
<keyword evidence="5" id="KW-0460">Magnesium</keyword>
<keyword evidence="7" id="KW-0594">Phospholipid biosynthesis</keyword>
<evidence type="ECO:0000313" key="11">
    <source>
        <dbReference type="EMBL" id="PJJ42248.1"/>
    </source>
</evidence>
<dbReference type="HAMAP" id="MF_00112">
    <property type="entry name" value="GGGP_HepGP_synthase"/>
    <property type="match status" value="1"/>
</dbReference>
<evidence type="ECO:0000256" key="5">
    <source>
        <dbReference type="ARBA" id="ARBA00022842"/>
    </source>
</evidence>
<reference evidence="11 12" key="1">
    <citation type="submission" date="2017-11" db="EMBL/GenBank/DDBJ databases">
        <title>Animal gut microbial communities from fecal samples from Wisconsin, USA.</title>
        <authorList>
            <person name="Neumann A."/>
        </authorList>
    </citation>
    <scope>NUCLEOTIDE SEQUENCE [LARGE SCALE GENOMIC DNA]</scope>
    <source>
        <strain evidence="11 12">UWS3</strain>
    </source>
</reference>
<dbReference type="GO" id="GO:0047294">
    <property type="term" value="F:phosphoglycerol geranylgeranyltransferase activity"/>
    <property type="evidence" value="ECO:0007669"/>
    <property type="project" value="UniProtKB-UniRule"/>
</dbReference>
<comment type="catalytic activity">
    <reaction evidence="9">
        <text>sn-glycerol 1-phosphate + (2E,6E,10E)-geranylgeranyl diphosphate = sn-3-O-(geranylgeranyl)glycerol 1-phosphate + diphosphate</text>
        <dbReference type="Rhea" id="RHEA:23404"/>
        <dbReference type="ChEBI" id="CHEBI:33019"/>
        <dbReference type="ChEBI" id="CHEBI:57677"/>
        <dbReference type="ChEBI" id="CHEBI:57685"/>
        <dbReference type="ChEBI" id="CHEBI:58756"/>
        <dbReference type="EC" id="2.5.1.41"/>
    </reaction>
</comment>
<comment type="caution">
    <text evidence="11">The sequence shown here is derived from an EMBL/GenBank/DDBJ whole genome shotgun (WGS) entry which is preliminary data.</text>
</comment>
<evidence type="ECO:0000313" key="12">
    <source>
        <dbReference type="Proteomes" id="UP000231134"/>
    </source>
</evidence>
<dbReference type="GO" id="GO:0006650">
    <property type="term" value="P:glycerophospholipid metabolic process"/>
    <property type="evidence" value="ECO:0007669"/>
    <property type="project" value="InterPro"/>
</dbReference>
<dbReference type="Pfam" id="PF01884">
    <property type="entry name" value="PcrB"/>
    <property type="match status" value="1"/>
</dbReference>
<name>A0A2M9A985_9BACT</name>
<sequence length="274" mass="28989">MTSGAFVGKRRNKNSPLSYISDMLQIGKTESALNAAIEKRGALFAVLLDPDTSDDTALLKAGSMAAENGADLLLVGGSFMGNFKLPDQVAALKKEVSLPVVLFPGGASQVVPGFDAVLFITLVSGRNPNYLIDEQVRGGVLIRSLGMEAIPTAYELINSGKPTAVEYISNTSPIPADKPKLSMVHSIAAELMGMRYVYLEAGSGAELPVPVEHIAYTRKATQMKIITGGGIREPETAHARVAAGAQIIVTGTLWEKVKDPVLLQEFAASIHVKG</sequence>
<dbReference type="EMBL" id="PGEX01000001">
    <property type="protein sequence ID" value="PJJ42248.1"/>
    <property type="molecule type" value="Genomic_DNA"/>
</dbReference>
<evidence type="ECO:0000256" key="3">
    <source>
        <dbReference type="ARBA" id="ARBA00022679"/>
    </source>
</evidence>
<dbReference type="AlphaFoldDB" id="A0A2M9A985"/>
<keyword evidence="3 11" id="KW-0808">Transferase</keyword>
<dbReference type="GO" id="GO:0000287">
    <property type="term" value="F:magnesium ion binding"/>
    <property type="evidence" value="ECO:0007669"/>
    <property type="project" value="InterPro"/>
</dbReference>
<evidence type="ECO:0000256" key="7">
    <source>
        <dbReference type="ARBA" id="ARBA00023209"/>
    </source>
</evidence>
<keyword evidence="12" id="KW-1185">Reference proteome</keyword>
<organism evidence="11 12">
    <name type="scientific">Hallerella succinigenes</name>
    <dbReference type="NCBI Taxonomy" id="1896222"/>
    <lineage>
        <taxon>Bacteria</taxon>
        <taxon>Pseudomonadati</taxon>
        <taxon>Fibrobacterota</taxon>
        <taxon>Fibrobacteria</taxon>
        <taxon>Fibrobacterales</taxon>
        <taxon>Fibrobacteraceae</taxon>
        <taxon>Hallerella</taxon>
    </lineage>
</organism>
<evidence type="ECO:0000256" key="1">
    <source>
        <dbReference type="ARBA" id="ARBA00012676"/>
    </source>
</evidence>
<dbReference type="EC" id="2.5.1.41" evidence="1 10"/>
<dbReference type="Proteomes" id="UP000231134">
    <property type="component" value="Unassembled WGS sequence"/>
</dbReference>
<gene>
    <name evidence="11" type="ORF">BGX16_2270</name>
</gene>
<dbReference type="GO" id="GO:0005737">
    <property type="term" value="C:cytoplasm"/>
    <property type="evidence" value="ECO:0007669"/>
    <property type="project" value="InterPro"/>
</dbReference>
<evidence type="ECO:0000256" key="2">
    <source>
        <dbReference type="ARBA" id="ARBA00022516"/>
    </source>
</evidence>
<accession>A0A2M9A985</accession>
<dbReference type="NCBIfam" id="TIGR01768">
    <property type="entry name" value="GGGP-family"/>
    <property type="match status" value="1"/>
</dbReference>
<dbReference type="InterPro" id="IPR008205">
    <property type="entry name" value="GGGP_HepGP_synthase"/>
</dbReference>
<dbReference type="GO" id="GO:0008654">
    <property type="term" value="P:phospholipid biosynthetic process"/>
    <property type="evidence" value="ECO:0007669"/>
    <property type="project" value="UniProtKB-KW"/>
</dbReference>
<evidence type="ECO:0000256" key="9">
    <source>
        <dbReference type="ARBA" id="ARBA00047288"/>
    </source>
</evidence>
<dbReference type="SUPFAM" id="SSF51395">
    <property type="entry name" value="FMN-linked oxidoreductases"/>
    <property type="match status" value="1"/>
</dbReference>
<evidence type="ECO:0000256" key="6">
    <source>
        <dbReference type="ARBA" id="ARBA00023098"/>
    </source>
</evidence>
<dbReference type="NCBIfam" id="TIGR01769">
    <property type="entry name" value="GGGP"/>
    <property type="match status" value="1"/>
</dbReference>
<dbReference type="InterPro" id="IPR010946">
    <property type="entry name" value="GGGP_synth"/>
</dbReference>
<evidence type="ECO:0000256" key="8">
    <source>
        <dbReference type="ARBA" id="ARBA00023264"/>
    </source>
</evidence>
<evidence type="ECO:0000256" key="4">
    <source>
        <dbReference type="ARBA" id="ARBA00022723"/>
    </source>
</evidence>
<keyword evidence="6" id="KW-0443">Lipid metabolism</keyword>